<dbReference type="PANTHER" id="PTHR14614">
    <property type="entry name" value="HEPATOCELLULAR CARCINOMA-ASSOCIATED ANTIGEN"/>
    <property type="match status" value="1"/>
</dbReference>
<evidence type="ECO:0000256" key="3">
    <source>
        <dbReference type="ARBA" id="ARBA00022679"/>
    </source>
</evidence>
<keyword evidence="3" id="KW-0808">Transferase</keyword>
<dbReference type="AlphaFoldDB" id="A0A9Q3DSX2"/>
<accession>A0A9Q3DSX2</accession>
<evidence type="ECO:0000313" key="6">
    <source>
        <dbReference type="Proteomes" id="UP000765509"/>
    </source>
</evidence>
<evidence type="ECO:0008006" key="7">
    <source>
        <dbReference type="Google" id="ProtNLM"/>
    </source>
</evidence>
<evidence type="ECO:0000256" key="2">
    <source>
        <dbReference type="ARBA" id="ARBA00022603"/>
    </source>
</evidence>
<dbReference type="PANTHER" id="PTHR14614:SF10">
    <property type="entry name" value="PROTEIN N-TERMINAL AND LYSINE N-METHYLTRANSFERASE EFM7"/>
    <property type="match status" value="1"/>
</dbReference>
<protein>
    <recommendedName>
        <fullName evidence="7">Protein N-terminal and lysine N-methyltransferase EFM7</fullName>
    </recommendedName>
</protein>
<dbReference type="GO" id="GO:0032259">
    <property type="term" value="P:methylation"/>
    <property type="evidence" value="ECO:0007669"/>
    <property type="project" value="UniProtKB-KW"/>
</dbReference>
<evidence type="ECO:0000256" key="1">
    <source>
        <dbReference type="ARBA" id="ARBA00022490"/>
    </source>
</evidence>
<dbReference type="Gene3D" id="3.40.50.150">
    <property type="entry name" value="Vaccinia Virus protein VP39"/>
    <property type="match status" value="1"/>
</dbReference>
<evidence type="ECO:0000313" key="5">
    <source>
        <dbReference type="EMBL" id="MBW0509325.1"/>
    </source>
</evidence>
<sequence length="285" mass="31417">MATRHSSSKDSDPEAFLTTELFQEPANFRPPSPEPTIIDHLTPSGKSLKIRLVGGHPLWGHVLYPASVLLARYIENNSASLFPENQSIKVLELGAGGGLPGLTCVLSGAALVVSTDFPDPDLIHNLEWNANTNLTDSLRSRLIVQGLKWGAKVDHLFSRISPISSNDVPNNKATNSSSPKSGFDLILLSDLVFNHSEHKSLLATCEECLKPRDPDQDGFTPCLLVFYSHHRPRFAKADDEFIDIARQRGWMCEKILEDKNAGLAFPEDDGDPIIRGTVHGWSFTR</sequence>
<dbReference type="Proteomes" id="UP000765509">
    <property type="component" value="Unassembled WGS sequence"/>
</dbReference>
<dbReference type="GO" id="GO:0005737">
    <property type="term" value="C:cytoplasm"/>
    <property type="evidence" value="ECO:0007669"/>
    <property type="project" value="TreeGrafter"/>
</dbReference>
<name>A0A9Q3DSX2_9BASI</name>
<dbReference type="InterPro" id="IPR019410">
    <property type="entry name" value="Methyltransf_16"/>
</dbReference>
<keyword evidence="2" id="KW-0489">Methyltransferase</keyword>
<dbReference type="EMBL" id="AVOT02020879">
    <property type="protein sequence ID" value="MBW0509325.1"/>
    <property type="molecule type" value="Genomic_DNA"/>
</dbReference>
<reference evidence="5" key="1">
    <citation type="submission" date="2021-03" db="EMBL/GenBank/DDBJ databases">
        <title>Draft genome sequence of rust myrtle Austropuccinia psidii MF-1, a brazilian biotype.</title>
        <authorList>
            <person name="Quecine M.C."/>
            <person name="Pachon D.M.R."/>
            <person name="Bonatelli M.L."/>
            <person name="Correr F.H."/>
            <person name="Franceschini L.M."/>
            <person name="Leite T.F."/>
            <person name="Margarido G.R.A."/>
            <person name="Almeida C.A."/>
            <person name="Ferrarezi J.A."/>
            <person name="Labate C.A."/>
        </authorList>
    </citation>
    <scope>NUCLEOTIDE SEQUENCE</scope>
    <source>
        <strain evidence="5">MF-1</strain>
    </source>
</reference>
<proteinExistence type="predicted"/>
<organism evidence="5 6">
    <name type="scientific">Austropuccinia psidii MF-1</name>
    <dbReference type="NCBI Taxonomy" id="1389203"/>
    <lineage>
        <taxon>Eukaryota</taxon>
        <taxon>Fungi</taxon>
        <taxon>Dikarya</taxon>
        <taxon>Basidiomycota</taxon>
        <taxon>Pucciniomycotina</taxon>
        <taxon>Pucciniomycetes</taxon>
        <taxon>Pucciniales</taxon>
        <taxon>Sphaerophragmiaceae</taxon>
        <taxon>Austropuccinia</taxon>
    </lineage>
</organism>
<comment type="caution">
    <text evidence="5">The sequence shown here is derived from an EMBL/GenBank/DDBJ whole genome shotgun (WGS) entry which is preliminary data.</text>
</comment>
<dbReference type="Pfam" id="PF10294">
    <property type="entry name" value="Methyltransf_16"/>
    <property type="match status" value="1"/>
</dbReference>
<dbReference type="InterPro" id="IPR029063">
    <property type="entry name" value="SAM-dependent_MTases_sf"/>
</dbReference>
<evidence type="ECO:0000256" key="4">
    <source>
        <dbReference type="ARBA" id="ARBA00022691"/>
    </source>
</evidence>
<dbReference type="OrthoDB" id="46564at2759"/>
<keyword evidence="1" id="KW-0963">Cytoplasm</keyword>
<gene>
    <name evidence="5" type="ORF">O181_049040</name>
</gene>
<dbReference type="PROSITE" id="PS51560">
    <property type="entry name" value="SAM_MT_NNT1"/>
    <property type="match status" value="1"/>
</dbReference>
<dbReference type="SUPFAM" id="SSF53335">
    <property type="entry name" value="S-adenosyl-L-methionine-dependent methyltransferases"/>
    <property type="match status" value="1"/>
</dbReference>
<keyword evidence="4" id="KW-0949">S-adenosyl-L-methionine</keyword>
<dbReference type="GO" id="GO:0008757">
    <property type="term" value="F:S-adenosylmethionine-dependent methyltransferase activity"/>
    <property type="evidence" value="ECO:0007669"/>
    <property type="project" value="UniProtKB-ARBA"/>
</dbReference>
<dbReference type="InterPro" id="IPR025784">
    <property type="entry name" value="EFM7"/>
</dbReference>
<keyword evidence="6" id="KW-1185">Reference proteome</keyword>